<dbReference type="KEGG" id="anf:AQPE_0244"/>
<name>A0A5K7S3N1_9BACT</name>
<gene>
    <name evidence="2" type="ORF">AQPE_0244</name>
</gene>
<dbReference type="EMBL" id="AP018694">
    <property type="protein sequence ID" value="BBE16107.1"/>
    <property type="molecule type" value="Genomic_DNA"/>
</dbReference>
<evidence type="ECO:0000313" key="2">
    <source>
        <dbReference type="EMBL" id="BBE16107.1"/>
    </source>
</evidence>
<dbReference type="AlphaFoldDB" id="A0A5K7S3N1"/>
<keyword evidence="3" id="KW-1185">Reference proteome</keyword>
<dbReference type="RefSeq" id="WP_318349211.1">
    <property type="nucleotide sequence ID" value="NZ_AP018694.1"/>
</dbReference>
<sequence length="102" mass="11641">MTTFEKHYIGKGTKLENLDIIRVVLPAEGLDAAMFEKNGIKYLSFEVAKLKEADKFGRTHTCYFQTKVYTDNPVQDEPVKQKKADKKSSKKQAQPAEDDLPF</sequence>
<evidence type="ECO:0000313" key="3">
    <source>
        <dbReference type="Proteomes" id="UP001193389"/>
    </source>
</evidence>
<proteinExistence type="predicted"/>
<organism evidence="2 3">
    <name type="scientific">Aquipluma nitroreducens</name>
    <dbReference type="NCBI Taxonomy" id="2010828"/>
    <lineage>
        <taxon>Bacteria</taxon>
        <taxon>Pseudomonadati</taxon>
        <taxon>Bacteroidota</taxon>
        <taxon>Bacteroidia</taxon>
        <taxon>Marinilabiliales</taxon>
        <taxon>Prolixibacteraceae</taxon>
        <taxon>Aquipluma</taxon>
    </lineage>
</organism>
<accession>A0A5K7S3N1</accession>
<feature type="region of interest" description="Disordered" evidence="1">
    <location>
        <begin position="74"/>
        <end position="102"/>
    </location>
</feature>
<evidence type="ECO:0000256" key="1">
    <source>
        <dbReference type="SAM" id="MobiDB-lite"/>
    </source>
</evidence>
<reference evidence="2" key="1">
    <citation type="journal article" date="2020" name="Int. J. Syst. Evol. Microbiol.">
        <title>Aquipluma nitroreducens gen. nov. sp. nov., a novel facultatively anaerobic bacterium isolated from a freshwater lake.</title>
        <authorList>
            <person name="Watanabe M."/>
            <person name="Kojima H."/>
            <person name="Fukui M."/>
        </authorList>
    </citation>
    <scope>NUCLEOTIDE SEQUENCE</scope>
    <source>
        <strain evidence="2">MeG22</strain>
    </source>
</reference>
<dbReference type="Proteomes" id="UP001193389">
    <property type="component" value="Chromosome"/>
</dbReference>
<protein>
    <submittedName>
        <fullName evidence="2">Uncharacterized protein</fullName>
    </submittedName>
</protein>